<protein>
    <recommendedName>
        <fullName evidence="3">Lipoprotein</fullName>
    </recommendedName>
</protein>
<proteinExistence type="predicted"/>
<dbReference type="PROSITE" id="PS51257">
    <property type="entry name" value="PROKAR_LIPOPROTEIN"/>
    <property type="match status" value="1"/>
</dbReference>
<evidence type="ECO:0000313" key="1">
    <source>
        <dbReference type="EMBL" id="KUJ57933.1"/>
    </source>
</evidence>
<gene>
    <name evidence="1" type="ORF">AR686_04075</name>
</gene>
<dbReference type="EMBL" id="LMAI01000002">
    <property type="protein sequence ID" value="KUJ57933.1"/>
    <property type="molecule type" value="Genomic_DNA"/>
</dbReference>
<dbReference type="AlphaFoldDB" id="A0A101CKJ9"/>
<name>A0A101CKJ9_9FLAO</name>
<evidence type="ECO:0000313" key="2">
    <source>
        <dbReference type="Proteomes" id="UP000054388"/>
    </source>
</evidence>
<dbReference type="Proteomes" id="UP000054388">
    <property type="component" value="Unassembled WGS sequence"/>
</dbReference>
<sequence>MRNPFIILLVILLASCEKEPSIFEIKIETSNKNIVDELKQLKFQDPPGLIYRDEKYDIWKSCSGEWGGTIYFRNKQTEKIHYAIATCPISVNKIYRKYYVSNSLSHMYGSSDILEIVDPEKMEITTKIPAYHPNIITREYEAKSHRGTNKLIDSSGVLIVTSFTYNKKLYSIISNIENTKTTISELKDNRFYTVAELPKKLFNTEPIIIREAENHQKLYFQNSKKGVLEIKDNKIKLTFYEK</sequence>
<comment type="caution">
    <text evidence="1">The sequence shown here is derived from an EMBL/GenBank/DDBJ whole genome shotgun (WGS) entry which is preliminary data.</text>
</comment>
<dbReference type="RefSeq" id="WP_059135849.1">
    <property type="nucleotide sequence ID" value="NZ_LMAI01000002.1"/>
</dbReference>
<organism evidence="1 2">
    <name type="scientific">Chryseobacterium aquaticum subsp. greenlandense</name>
    <dbReference type="NCBI Taxonomy" id="345663"/>
    <lineage>
        <taxon>Bacteria</taxon>
        <taxon>Pseudomonadati</taxon>
        <taxon>Bacteroidota</taxon>
        <taxon>Flavobacteriia</taxon>
        <taxon>Flavobacteriales</taxon>
        <taxon>Weeksellaceae</taxon>
        <taxon>Chryseobacterium group</taxon>
        <taxon>Chryseobacterium</taxon>
    </lineage>
</organism>
<evidence type="ECO:0008006" key="3">
    <source>
        <dbReference type="Google" id="ProtNLM"/>
    </source>
</evidence>
<accession>A0A101CKJ9</accession>
<reference evidence="1 2" key="1">
    <citation type="submission" date="2015-10" db="EMBL/GenBank/DDBJ databases">
        <title>Genome sequence of Chryseobacterium greenlandense.</title>
        <authorList>
            <person name="Newman J."/>
            <person name="Fischer K."/>
            <person name="Miller J."/>
        </authorList>
    </citation>
    <scope>NUCLEOTIDE SEQUENCE [LARGE SCALE GENOMIC DNA]</scope>
    <source>
        <strain evidence="1 2">UMB34</strain>
    </source>
</reference>